<accession>A0A6N8L0V9</accession>
<sequence>MRVNAYFSKQLWAILVLKEKKTMKQLMIWASAALLISCNQEQKKQQQVPAPDVEMSPAGPVNSNATTVNTGTVSLPEAAQRFIGQHFKEASISKIEGKAAPSKDGTMYESKLSEGTEIDFDQDGNWTEISTEGTVAIPLAVLPQEIQDYLNANYNGLAVTSADKEPSGYELELANDTELYFDANGKFVRKGR</sequence>
<dbReference type="AlphaFoldDB" id="A0A6N8L0V9"/>
<comment type="caution">
    <text evidence="2">The sequence shown here is derived from an EMBL/GenBank/DDBJ whole genome shotgun (WGS) entry which is preliminary data.</text>
</comment>
<organism evidence="2 3">
    <name type="scientific">Sphingobacterium humi</name>
    <dbReference type="NCBI Taxonomy" id="1796905"/>
    <lineage>
        <taxon>Bacteria</taxon>
        <taxon>Pseudomonadati</taxon>
        <taxon>Bacteroidota</taxon>
        <taxon>Sphingobacteriia</taxon>
        <taxon>Sphingobacteriales</taxon>
        <taxon>Sphingobacteriaceae</taxon>
        <taxon>Sphingobacterium</taxon>
    </lineage>
</organism>
<dbReference type="Gene3D" id="3.40.1420.30">
    <property type="match status" value="1"/>
</dbReference>
<reference evidence="2 3" key="1">
    <citation type="submission" date="2019-12" db="EMBL/GenBank/DDBJ databases">
        <authorList>
            <person name="Dong K."/>
        </authorList>
    </citation>
    <scope>NUCLEOTIDE SEQUENCE [LARGE SCALE GENOMIC DNA]</scope>
    <source>
        <strain evidence="2 3">JCM 31225</strain>
    </source>
</reference>
<evidence type="ECO:0000313" key="2">
    <source>
        <dbReference type="EMBL" id="MVZ61422.1"/>
    </source>
</evidence>
<dbReference type="Proteomes" id="UP000435036">
    <property type="component" value="Unassembled WGS sequence"/>
</dbReference>
<evidence type="ECO:0000313" key="3">
    <source>
        <dbReference type="Proteomes" id="UP000435036"/>
    </source>
</evidence>
<dbReference type="SUPFAM" id="SSF160574">
    <property type="entry name" value="BT0923-like"/>
    <property type="match status" value="1"/>
</dbReference>
<dbReference type="EMBL" id="WSQA01000003">
    <property type="protein sequence ID" value="MVZ61422.1"/>
    <property type="molecule type" value="Genomic_DNA"/>
</dbReference>
<feature type="domain" description="Putative beta-lactamase-inhibitor-like PepSY-like" evidence="1">
    <location>
        <begin position="107"/>
        <end position="188"/>
    </location>
</feature>
<proteinExistence type="predicted"/>
<name>A0A6N8L0V9_9SPHI</name>
<gene>
    <name evidence="2" type="ORF">GQF63_05250</name>
</gene>
<evidence type="ECO:0000259" key="1">
    <source>
        <dbReference type="Pfam" id="PF11396"/>
    </source>
</evidence>
<dbReference type="InterPro" id="IPR021533">
    <property type="entry name" value="PepSY-like"/>
</dbReference>
<protein>
    <recommendedName>
        <fullName evidence="1">Putative beta-lactamase-inhibitor-like PepSY-like domain-containing protein</fullName>
    </recommendedName>
</protein>
<keyword evidence="3" id="KW-1185">Reference proteome</keyword>
<dbReference type="Pfam" id="PF11396">
    <property type="entry name" value="PepSY_like"/>
    <property type="match status" value="1"/>
</dbReference>